<feature type="domain" description="SOGA coiled-coil" evidence="7">
    <location>
        <begin position="385"/>
        <end position="478"/>
    </location>
</feature>
<evidence type="ECO:0000259" key="8">
    <source>
        <dbReference type="Pfam" id="PF14818"/>
    </source>
</evidence>
<feature type="region of interest" description="Disordered" evidence="6">
    <location>
        <begin position="1"/>
        <end position="157"/>
    </location>
</feature>
<dbReference type="Pfam" id="PF14818">
    <property type="entry name" value="SOGA1-2-like_CC"/>
    <property type="match status" value="1"/>
</dbReference>
<comment type="subcellular location">
    <subcellularLocation>
        <location evidence="1">Membrane</location>
    </subcellularLocation>
</comment>
<dbReference type="Ensembl" id="ENSAMXT00005046540.1">
    <property type="protein sequence ID" value="ENSAMXP00005042792.1"/>
    <property type="gene ID" value="ENSAMXG00005019954.1"/>
</dbReference>
<dbReference type="GO" id="GO:0005615">
    <property type="term" value="C:extracellular space"/>
    <property type="evidence" value="ECO:0007669"/>
    <property type="project" value="InterPro"/>
</dbReference>
<feature type="region of interest" description="Disordered" evidence="6">
    <location>
        <begin position="356"/>
        <end position="388"/>
    </location>
</feature>
<protein>
    <recommendedName>
        <fullName evidence="11">DUF4482 domain-containing protein</fullName>
    </recommendedName>
</protein>
<feature type="compositionally biased region" description="Basic and acidic residues" evidence="6">
    <location>
        <begin position="190"/>
        <end position="210"/>
    </location>
</feature>
<feature type="region of interest" description="Disordered" evidence="6">
    <location>
        <begin position="611"/>
        <end position="662"/>
    </location>
</feature>
<keyword evidence="2" id="KW-0597">Phosphoprotein</keyword>
<dbReference type="Pfam" id="PF11365">
    <property type="entry name" value="SOGA"/>
    <property type="match status" value="2"/>
</dbReference>
<evidence type="ECO:0000256" key="1">
    <source>
        <dbReference type="ARBA" id="ARBA00004370"/>
    </source>
</evidence>
<feature type="coiled-coil region" evidence="5">
    <location>
        <begin position="399"/>
        <end position="426"/>
    </location>
</feature>
<evidence type="ECO:0000256" key="5">
    <source>
        <dbReference type="SAM" id="Coils"/>
    </source>
</evidence>
<dbReference type="GO" id="GO:0016020">
    <property type="term" value="C:membrane"/>
    <property type="evidence" value="ECO:0007669"/>
    <property type="project" value="UniProtKB-SubCell"/>
</dbReference>
<feature type="region of interest" description="Disordered" evidence="6">
    <location>
        <begin position="1625"/>
        <end position="1695"/>
    </location>
</feature>
<feature type="region of interest" description="Disordered" evidence="6">
    <location>
        <begin position="173"/>
        <end position="210"/>
    </location>
</feature>
<feature type="compositionally biased region" description="Basic and acidic residues" evidence="6">
    <location>
        <begin position="991"/>
        <end position="1000"/>
    </location>
</feature>
<keyword evidence="3 5" id="KW-0175">Coiled coil</keyword>
<name>A0A8B9KWZ7_ASTMX</name>
<proteinExistence type="predicted"/>
<feature type="compositionally biased region" description="Polar residues" evidence="6">
    <location>
        <begin position="15"/>
        <end position="28"/>
    </location>
</feature>
<keyword evidence="4" id="KW-0472">Membrane</keyword>
<feature type="compositionally biased region" description="Basic and acidic residues" evidence="6">
    <location>
        <begin position="356"/>
        <end position="376"/>
    </location>
</feature>
<feature type="domain" description="SOGA 1/2-like coiled-coil" evidence="8">
    <location>
        <begin position="880"/>
        <end position="933"/>
    </location>
</feature>
<dbReference type="Proteomes" id="UP000694621">
    <property type="component" value="Unplaced"/>
</dbReference>
<evidence type="ECO:0000259" key="7">
    <source>
        <dbReference type="Pfam" id="PF11365"/>
    </source>
</evidence>
<dbReference type="GO" id="GO:0010506">
    <property type="term" value="P:regulation of autophagy"/>
    <property type="evidence" value="ECO:0007669"/>
    <property type="project" value="InterPro"/>
</dbReference>
<feature type="compositionally biased region" description="Low complexity" evidence="6">
    <location>
        <begin position="1674"/>
        <end position="1695"/>
    </location>
</feature>
<feature type="compositionally biased region" description="Polar residues" evidence="6">
    <location>
        <begin position="969"/>
        <end position="981"/>
    </location>
</feature>
<feature type="region of interest" description="Disordered" evidence="6">
    <location>
        <begin position="1500"/>
        <end position="1552"/>
    </location>
</feature>
<evidence type="ECO:0000313" key="9">
    <source>
        <dbReference type="Ensembl" id="ENSAMXP00005042792.1"/>
    </source>
</evidence>
<feature type="compositionally biased region" description="Basic and acidic residues" evidence="6">
    <location>
        <begin position="80"/>
        <end position="96"/>
    </location>
</feature>
<evidence type="ECO:0000256" key="6">
    <source>
        <dbReference type="SAM" id="MobiDB-lite"/>
    </source>
</evidence>
<feature type="compositionally biased region" description="Low complexity" evidence="6">
    <location>
        <begin position="121"/>
        <end position="130"/>
    </location>
</feature>
<feature type="region of interest" description="Disordered" evidence="6">
    <location>
        <begin position="427"/>
        <end position="447"/>
    </location>
</feature>
<evidence type="ECO:0000256" key="2">
    <source>
        <dbReference type="ARBA" id="ARBA00022553"/>
    </source>
</evidence>
<feature type="compositionally biased region" description="Basic and acidic residues" evidence="6">
    <location>
        <begin position="1509"/>
        <end position="1519"/>
    </location>
</feature>
<organism evidence="9 10">
    <name type="scientific">Astyanax mexicanus</name>
    <name type="common">Blind cave fish</name>
    <name type="synonym">Astyanax fasciatus mexicanus</name>
    <dbReference type="NCBI Taxonomy" id="7994"/>
    <lineage>
        <taxon>Eukaryota</taxon>
        <taxon>Metazoa</taxon>
        <taxon>Chordata</taxon>
        <taxon>Craniata</taxon>
        <taxon>Vertebrata</taxon>
        <taxon>Euteleostomi</taxon>
        <taxon>Actinopterygii</taxon>
        <taxon>Neopterygii</taxon>
        <taxon>Teleostei</taxon>
        <taxon>Ostariophysi</taxon>
        <taxon>Characiformes</taxon>
        <taxon>Characoidei</taxon>
        <taxon>Acestrorhamphidae</taxon>
        <taxon>Acestrorhamphinae</taxon>
        <taxon>Astyanax</taxon>
    </lineage>
</organism>
<feature type="coiled-coil region" evidence="5">
    <location>
        <begin position="454"/>
        <end position="594"/>
    </location>
</feature>
<dbReference type="InterPro" id="IPR049885">
    <property type="entry name" value="MTCL1-3"/>
</dbReference>
<evidence type="ECO:0000256" key="3">
    <source>
        <dbReference type="ARBA" id="ARBA00023054"/>
    </source>
</evidence>
<feature type="compositionally biased region" description="Basic and acidic residues" evidence="6">
    <location>
        <begin position="620"/>
        <end position="640"/>
    </location>
</feature>
<feature type="compositionally biased region" description="Low complexity" evidence="6">
    <location>
        <begin position="952"/>
        <end position="967"/>
    </location>
</feature>
<dbReference type="InterPro" id="IPR027882">
    <property type="entry name" value="SOGA1/2-like_CC"/>
</dbReference>
<dbReference type="PANTHER" id="PTHR15742">
    <property type="entry name" value="GIRDIN"/>
    <property type="match status" value="1"/>
</dbReference>
<dbReference type="PANTHER" id="PTHR15742:SF2">
    <property type="entry name" value="PROTEIN SOGA3"/>
    <property type="match status" value="1"/>
</dbReference>
<reference evidence="9" key="1">
    <citation type="submission" date="2025-08" db="UniProtKB">
        <authorList>
            <consortium name="Ensembl"/>
        </authorList>
    </citation>
    <scope>IDENTIFICATION</scope>
</reference>
<feature type="compositionally biased region" description="Basic and acidic residues" evidence="6">
    <location>
        <begin position="1529"/>
        <end position="1538"/>
    </location>
</feature>
<evidence type="ECO:0000256" key="4">
    <source>
        <dbReference type="ARBA" id="ARBA00023136"/>
    </source>
</evidence>
<feature type="coiled-coil region" evidence="5">
    <location>
        <begin position="791"/>
        <end position="818"/>
    </location>
</feature>
<feature type="domain" description="SOGA coiled-coil" evidence="7">
    <location>
        <begin position="507"/>
        <end position="598"/>
    </location>
</feature>
<dbReference type="InterPro" id="IPR027881">
    <property type="entry name" value="SOGA_CC"/>
</dbReference>
<feature type="region of interest" description="Disordered" evidence="6">
    <location>
        <begin position="934"/>
        <end position="1018"/>
    </location>
</feature>
<sequence>MNPATGGAGEIPRQADNSSMKQQQQRASSPARGKDVTPKTPSKTKAVSSKPSGRNSRSSSPASTAKDKPPGKSSASESPTLRRAEKAKKLEERTSSTEDSGGTDDSPLKGDTYRVVSDQPSSSKSSQGKGKSQRAEGAASSSKQAPKHPVGCGPGFWREGCLQSELIQFHMNKSLKKEGGAQSKTASSPPKEKMELSLEAAHRPQEPVSKMDQELESEIDRLNDENDDLKHEIEEMRAEMDEMRDTFYEEDACQLQDLRRELERANKNCRILQYRLRKAERKRMRYAETGEIDGELLRSLEQDLKVAKDVSVRLHNELENVEEKRTRTEDENEKLRQQLIEVEVTKQALQNELEKAKEASLKRRGGKDPQKSEKRTPQTPTEEENDDLKCQLALIKEEAVLMRKKMAKIDKEKDRLEQELQKYRSFYGDVDSPLPKGEAGGPPTTRESELKLRLRLVEEEANILGRKIVELEVENRGLKAELDDVRGEDLASGTSDPSSREQGEALLEMRQQLQLVEDEAELLRRNLADMEEENKRVTGELNKLKFKAGSHEGPRHSGGAAADGAKTEALQEELKAARLQINELSGKVMQLQYENRVLLSNMQRYDLASHLGIRPSPRHSPRDSDAESDGGRRESDDDSSRLPPHRKREGPIGGESDSEEVRNIRCLTPTRSLYSPDSRFLSRSLKDRQQMIDIRIEAERLSRTIDRLIADTSTIIAEARVYVTNGELFGRLDEDEEGSRIREHELLYRINAQMKAFRKELQNFIDRLDVPKPEDRESEEPLSGGENRRILLDLKSVLEEVQLEVKREEGKRSELQLQYTKDRCAWELERADLKCRIAQLEAKGHSSVVGTVKSSEGGDTLRRDREEQRRLLADTHTAAMDLRCRLEHSERSWMREKSELLERFDLERKEWENQLRDMQCKIEELYNEVKTHRERGAVGPNADAQRGAIRLSTRSASTVSSSLTDPSEAQGSSYSEPLTQRSHSSTGSSHNHSELSDQHCRVQSGPSKQRSSGKFEHGELETINTAELEDMLQGCLSKVLDSTPTSTGQEDLLNPFRTFQSMDINCASDKKKNTMALSAALKEIARVSEELCSYQDEIRRKSDVKRSRSESAFFPEQVEMSEELETVNADFSLNEWCKDLQALDKQKWINWEDIKKESSRTDDIKPLVKRRQAPPIPVRSTSWYLNSSPAKEVEASAPEPLIDRRCRSPCIHRKCNSPSIVRKFEAMLQENEGKILTDSGIVSCSVPLDSKCNISCCQSRWSCDGSRFGSSKSSTYVPVQKCFSDVNIAAAGAECSQNQIGVENKQNLNGEHLMDSTHRDIATDSAQSLDVTSPCINTKASLRNETLERKTAEFNRMLFQAGMGLRCNEDSFSSTDEHGTADSTTAIPLSYLEDNPTDMLADLMVQLPRDKCAETAAQTSPHLKSHTRNSISDLPPLQQGLKMKKVPSDISEHLGLKHEVSNFVCLPVHTEDKELKPLCLEHRKSATYFDAGMRIDQTALDVSSPQLKHQTDKPCKTKSDSSGQPPAEPKSKQPERTQQDTPNTRARVLDENPWKPLTLAAYPRPVESRSNYGAVERILKSYENMGRPQQDSKMQSSPGKEEDLKELLDMLEIQHQSRASHRLTHTPHHQAVTHKEAHVTVKQNKESTLSAKKSFSRPACPAKRRLPSRWANRSSSTSSTSSPSPSPTAQPTISTPLQMFTYSAYHTETVIM</sequence>
<feature type="compositionally biased region" description="Basic and acidic residues" evidence="6">
    <location>
        <begin position="1633"/>
        <end position="1645"/>
    </location>
</feature>
<feature type="compositionally biased region" description="Low complexity" evidence="6">
    <location>
        <begin position="48"/>
        <end position="64"/>
    </location>
</feature>
<accession>A0A8B9KWZ7</accession>
<evidence type="ECO:0000313" key="10">
    <source>
        <dbReference type="Proteomes" id="UP000694621"/>
    </source>
</evidence>
<evidence type="ECO:0008006" key="11">
    <source>
        <dbReference type="Google" id="ProtNLM"/>
    </source>
</evidence>